<reference evidence="1 2" key="1">
    <citation type="submission" date="2019-05" db="EMBL/GenBank/DDBJ databases">
        <title>Another draft genome of Portunus trituberculatus and its Hox gene families provides insights of decapod evolution.</title>
        <authorList>
            <person name="Jeong J.-H."/>
            <person name="Song I."/>
            <person name="Kim S."/>
            <person name="Choi T."/>
            <person name="Kim D."/>
            <person name="Ryu S."/>
            <person name="Kim W."/>
        </authorList>
    </citation>
    <scope>NUCLEOTIDE SEQUENCE [LARGE SCALE GENOMIC DNA]</scope>
    <source>
        <tissue evidence="1">Muscle</tissue>
    </source>
</reference>
<dbReference type="EMBL" id="VSRR010019414">
    <property type="protein sequence ID" value="MPC62201.1"/>
    <property type="molecule type" value="Genomic_DNA"/>
</dbReference>
<protein>
    <submittedName>
        <fullName evidence="1">Uncharacterized protein</fullName>
    </submittedName>
</protein>
<dbReference type="Proteomes" id="UP000324222">
    <property type="component" value="Unassembled WGS sequence"/>
</dbReference>
<comment type="caution">
    <text evidence="1">The sequence shown here is derived from an EMBL/GenBank/DDBJ whole genome shotgun (WGS) entry which is preliminary data.</text>
</comment>
<name>A0A5B7GPY3_PORTR</name>
<evidence type="ECO:0000313" key="2">
    <source>
        <dbReference type="Proteomes" id="UP000324222"/>
    </source>
</evidence>
<sequence>MWRPLRTFISVWPSGGLRQRGPERQQGDSLVVFVANKHTEAHLQQYNQPKTPNLTSLTTL</sequence>
<evidence type="ECO:0000313" key="1">
    <source>
        <dbReference type="EMBL" id="MPC62201.1"/>
    </source>
</evidence>
<keyword evidence="2" id="KW-1185">Reference proteome</keyword>
<dbReference type="AlphaFoldDB" id="A0A5B7GPY3"/>
<accession>A0A5B7GPY3</accession>
<proteinExistence type="predicted"/>
<organism evidence="1 2">
    <name type="scientific">Portunus trituberculatus</name>
    <name type="common">Swimming crab</name>
    <name type="synonym">Neptunus trituberculatus</name>
    <dbReference type="NCBI Taxonomy" id="210409"/>
    <lineage>
        <taxon>Eukaryota</taxon>
        <taxon>Metazoa</taxon>
        <taxon>Ecdysozoa</taxon>
        <taxon>Arthropoda</taxon>
        <taxon>Crustacea</taxon>
        <taxon>Multicrustacea</taxon>
        <taxon>Malacostraca</taxon>
        <taxon>Eumalacostraca</taxon>
        <taxon>Eucarida</taxon>
        <taxon>Decapoda</taxon>
        <taxon>Pleocyemata</taxon>
        <taxon>Brachyura</taxon>
        <taxon>Eubrachyura</taxon>
        <taxon>Portunoidea</taxon>
        <taxon>Portunidae</taxon>
        <taxon>Portuninae</taxon>
        <taxon>Portunus</taxon>
    </lineage>
</organism>
<gene>
    <name evidence="1" type="ORF">E2C01_056284</name>
</gene>